<sequence>MVTGKSSDPERLQQLKAFDNSKAGVKGIVDAGITKLPPIFVRPKKDPSVVGYRTVSGHFTIPMVDLAEYNGRRAEVIDQVRMASESYGFFQVVNHGIPQRVMEEMMEAARVFHELPREEKAEYYSREMGMKVKYYASSTMYDLMFADWKDTLQCIVGDEQFDPQEIPLVCRDITMEYSKHVHKLGVTLFEFISEALGLKPNHLKNLDITKGHMILSHYYPPCPEPEVAIGTVEHSDPDFMTILLQDQIGGLQVLYQNQWIDVLPVPRALVVNIGDFLQLISNNKFISVNHRVLAKNEGPRISVACFFRPSLENSSTLYGPIKELTSEEKPPIYQETTVKDYVMCHYKKWELDEVSGLEDLKL</sequence>
<keyword evidence="3 6" id="KW-0479">Metal-binding</keyword>
<proteinExistence type="inferred from homology"/>
<dbReference type="Gramene" id="PRQ38186">
    <property type="protein sequence ID" value="PRQ38186"/>
    <property type="gene ID" value="RchiOBHm_Chr4g0410991"/>
</dbReference>
<comment type="cofactor">
    <cofactor evidence="1">
        <name>Fe cation</name>
        <dbReference type="ChEBI" id="CHEBI:24875"/>
    </cofactor>
</comment>
<dbReference type="Pfam" id="PF03171">
    <property type="entry name" value="2OG-FeII_Oxy"/>
    <property type="match status" value="1"/>
</dbReference>
<dbReference type="AlphaFoldDB" id="A0A2P6QVK1"/>
<dbReference type="SUPFAM" id="SSF51197">
    <property type="entry name" value="Clavaminate synthase-like"/>
    <property type="match status" value="1"/>
</dbReference>
<keyword evidence="4 6" id="KW-0560">Oxidoreductase</keyword>
<dbReference type="InterPro" id="IPR005123">
    <property type="entry name" value="Oxoglu/Fe-dep_dioxygenase_dom"/>
</dbReference>
<dbReference type="Pfam" id="PF14226">
    <property type="entry name" value="DIOX_N"/>
    <property type="match status" value="1"/>
</dbReference>
<dbReference type="PANTHER" id="PTHR10209:SF776">
    <property type="entry name" value="2OG-FE(II) OXYGENASE FAMILY OXIDOREDUCTASE"/>
    <property type="match status" value="1"/>
</dbReference>
<dbReference type="EMBL" id="PDCK01000042">
    <property type="protein sequence ID" value="PRQ38186.1"/>
    <property type="molecule type" value="Genomic_DNA"/>
</dbReference>
<dbReference type="GO" id="GO:0046872">
    <property type="term" value="F:metal ion binding"/>
    <property type="evidence" value="ECO:0007669"/>
    <property type="project" value="UniProtKB-KW"/>
</dbReference>
<dbReference type="OrthoDB" id="288590at2759"/>
<comment type="caution">
    <text evidence="8">The sequence shown here is derived from an EMBL/GenBank/DDBJ whole genome shotgun (WGS) entry which is preliminary data.</text>
</comment>
<keyword evidence="5 6" id="KW-0408">Iron</keyword>
<dbReference type="FunFam" id="2.60.120.330:FF:000005">
    <property type="entry name" value="1-aminocyclopropane-1-carboxylate oxidase homolog 1"/>
    <property type="match status" value="1"/>
</dbReference>
<evidence type="ECO:0000313" key="9">
    <source>
        <dbReference type="Proteomes" id="UP000238479"/>
    </source>
</evidence>
<evidence type="ECO:0000256" key="5">
    <source>
        <dbReference type="ARBA" id="ARBA00023004"/>
    </source>
</evidence>
<accession>A0A2P6QVK1</accession>
<dbReference type="InterPro" id="IPR044861">
    <property type="entry name" value="IPNS-like_FE2OG_OXY"/>
</dbReference>
<dbReference type="EC" id="1.14.11.20" evidence="8"/>
<evidence type="ECO:0000256" key="4">
    <source>
        <dbReference type="ARBA" id="ARBA00023002"/>
    </source>
</evidence>
<dbReference type="GO" id="GO:0050590">
    <property type="term" value="F:desacetoxyvindoline 4-hydroxylase activity"/>
    <property type="evidence" value="ECO:0007669"/>
    <property type="project" value="UniProtKB-EC"/>
</dbReference>
<dbReference type="OMA" id="FRTHFEQ"/>
<protein>
    <submittedName>
        <fullName evidence="8">Putative deacetoxyvindoline 4-hydroxylase</fullName>
        <ecNumber evidence="8">1.14.11.20</ecNumber>
    </submittedName>
</protein>
<evidence type="ECO:0000313" key="8">
    <source>
        <dbReference type="EMBL" id="PRQ38186.1"/>
    </source>
</evidence>
<dbReference type="PROSITE" id="PS51471">
    <property type="entry name" value="FE2OG_OXY"/>
    <property type="match status" value="1"/>
</dbReference>
<evidence type="ECO:0000256" key="3">
    <source>
        <dbReference type="ARBA" id="ARBA00022723"/>
    </source>
</evidence>
<evidence type="ECO:0000259" key="7">
    <source>
        <dbReference type="PROSITE" id="PS51471"/>
    </source>
</evidence>
<evidence type="ECO:0000256" key="2">
    <source>
        <dbReference type="ARBA" id="ARBA00008056"/>
    </source>
</evidence>
<comment type="similarity">
    <text evidence="2 6">Belongs to the iron/ascorbate-dependent oxidoreductase family.</text>
</comment>
<gene>
    <name evidence="8" type="ORF">RchiOBHm_Chr4g0410991</name>
</gene>
<dbReference type="InterPro" id="IPR027443">
    <property type="entry name" value="IPNS-like_sf"/>
</dbReference>
<dbReference type="Proteomes" id="UP000238479">
    <property type="component" value="Chromosome 4"/>
</dbReference>
<dbReference type="Gene3D" id="2.60.120.330">
    <property type="entry name" value="B-lactam Antibiotic, Isopenicillin N Synthase, Chain"/>
    <property type="match status" value="1"/>
</dbReference>
<evidence type="ECO:0000256" key="6">
    <source>
        <dbReference type="RuleBase" id="RU003682"/>
    </source>
</evidence>
<organism evidence="8 9">
    <name type="scientific">Rosa chinensis</name>
    <name type="common">China rose</name>
    <dbReference type="NCBI Taxonomy" id="74649"/>
    <lineage>
        <taxon>Eukaryota</taxon>
        <taxon>Viridiplantae</taxon>
        <taxon>Streptophyta</taxon>
        <taxon>Embryophyta</taxon>
        <taxon>Tracheophyta</taxon>
        <taxon>Spermatophyta</taxon>
        <taxon>Magnoliopsida</taxon>
        <taxon>eudicotyledons</taxon>
        <taxon>Gunneridae</taxon>
        <taxon>Pentapetalae</taxon>
        <taxon>rosids</taxon>
        <taxon>fabids</taxon>
        <taxon>Rosales</taxon>
        <taxon>Rosaceae</taxon>
        <taxon>Rosoideae</taxon>
        <taxon>Rosoideae incertae sedis</taxon>
        <taxon>Rosa</taxon>
    </lineage>
</organism>
<dbReference type="InterPro" id="IPR026992">
    <property type="entry name" value="DIOX_N"/>
</dbReference>
<feature type="domain" description="Fe2OG dioxygenase" evidence="7">
    <location>
        <begin position="210"/>
        <end position="309"/>
    </location>
</feature>
<evidence type="ECO:0000256" key="1">
    <source>
        <dbReference type="ARBA" id="ARBA00001962"/>
    </source>
</evidence>
<name>A0A2P6QVK1_ROSCH</name>
<reference evidence="8 9" key="1">
    <citation type="journal article" date="2018" name="Nat. Genet.">
        <title>The Rosa genome provides new insights in the design of modern roses.</title>
        <authorList>
            <person name="Bendahmane M."/>
        </authorList>
    </citation>
    <scope>NUCLEOTIDE SEQUENCE [LARGE SCALE GENOMIC DNA]</scope>
    <source>
        <strain evidence="9">cv. Old Blush</strain>
    </source>
</reference>
<keyword evidence="9" id="KW-1185">Reference proteome</keyword>
<dbReference type="PANTHER" id="PTHR10209">
    <property type="entry name" value="OXIDOREDUCTASE, 2OG-FE II OXYGENASE FAMILY PROTEIN"/>
    <property type="match status" value="1"/>
</dbReference>